<proteinExistence type="predicted"/>
<gene>
    <name evidence="5" type="ordered locus">KLTH0F18524g</name>
</gene>
<dbReference type="SMART" id="SM00360">
    <property type="entry name" value="RRM"/>
    <property type="match status" value="1"/>
</dbReference>
<dbReference type="AlphaFoldDB" id="C5DJR5"/>
<dbReference type="InParanoid" id="C5DJR5"/>
<dbReference type="HOGENOM" id="CLU_045870_0_0_1"/>
<dbReference type="InterPro" id="IPR000504">
    <property type="entry name" value="RRM_dom"/>
</dbReference>
<keyword evidence="6" id="KW-1185">Reference proteome</keyword>
<dbReference type="Proteomes" id="UP000002036">
    <property type="component" value="Chromosome F"/>
</dbReference>
<dbReference type="InterPro" id="IPR035979">
    <property type="entry name" value="RBD_domain_sf"/>
</dbReference>
<feature type="compositionally biased region" description="Basic and acidic residues" evidence="3">
    <location>
        <begin position="290"/>
        <end position="299"/>
    </location>
</feature>
<dbReference type="FunCoup" id="C5DJR5">
    <property type="interactions" value="60"/>
</dbReference>
<dbReference type="Pfam" id="PF00076">
    <property type="entry name" value="RRM_1"/>
    <property type="match status" value="1"/>
</dbReference>
<feature type="compositionally biased region" description="Acidic residues" evidence="3">
    <location>
        <begin position="348"/>
        <end position="357"/>
    </location>
</feature>
<dbReference type="GO" id="GO:0003723">
    <property type="term" value="F:RNA binding"/>
    <property type="evidence" value="ECO:0007669"/>
    <property type="project" value="UniProtKB-UniRule"/>
</dbReference>
<evidence type="ECO:0000256" key="3">
    <source>
        <dbReference type="SAM" id="MobiDB-lite"/>
    </source>
</evidence>
<dbReference type="KEGG" id="lth:KLTH0F18524g"/>
<feature type="compositionally biased region" description="Basic and acidic residues" evidence="3">
    <location>
        <begin position="216"/>
        <end position="225"/>
    </location>
</feature>
<feature type="region of interest" description="Disordered" evidence="3">
    <location>
        <begin position="41"/>
        <end position="62"/>
    </location>
</feature>
<dbReference type="eggNOG" id="KOG0118">
    <property type="taxonomic scope" value="Eukaryota"/>
</dbReference>
<dbReference type="STRING" id="559295.C5DJR5"/>
<dbReference type="PANTHER" id="PTHR23236">
    <property type="entry name" value="EUKARYOTIC TRANSLATION INITIATION FACTOR 4B/4H"/>
    <property type="match status" value="1"/>
</dbReference>
<evidence type="ECO:0000256" key="2">
    <source>
        <dbReference type="PROSITE-ProRule" id="PRU00176"/>
    </source>
</evidence>
<feature type="compositionally biased region" description="Acidic residues" evidence="3">
    <location>
        <begin position="384"/>
        <end position="395"/>
    </location>
</feature>
<feature type="region of interest" description="Disordered" evidence="3">
    <location>
        <begin position="189"/>
        <end position="395"/>
    </location>
</feature>
<sequence>MVPPKKSVKMDLNSFLNDESFGESWAEEEVDLEKINIPIQSGRPSALSPMENFGGGGKGSRLDPALAPERSERVQYDIPNHPPYRAVINNLPWDVLEDGIKAWFEDGLNRPGAVEDVAAPRDYNEPTRLKGFAFVTLCDRDALEASLKFNATKLNERMVYVSVAAPQRGGFRGGDRMGGFDDIDWSGARGSAFQGSRREEPDLDWGVARGSGFHPSADRGPRREDIDIDWSSARGSSFQERKPRREEPDLDWNAVRGSGFHPSAERKPRREEPDLDWGAVRGSNFTQKPSRPERRPKDEPELDWGGARGSRFGQRSNSRKTTQQKTAKSSAAAEDTPKIQKSAFDVLSTEDDDEQTAESESVPKTKQDDVATLEESTSKLTVKDDDEEWETVGKK</sequence>
<dbReference type="InterPro" id="IPR012677">
    <property type="entry name" value="Nucleotide-bd_a/b_plait_sf"/>
</dbReference>
<dbReference type="PROSITE" id="PS50102">
    <property type="entry name" value="RRM"/>
    <property type="match status" value="1"/>
</dbReference>
<evidence type="ECO:0000313" key="5">
    <source>
        <dbReference type="EMBL" id="CAR24554.1"/>
    </source>
</evidence>
<dbReference type="GO" id="GO:0005730">
    <property type="term" value="C:nucleolus"/>
    <property type="evidence" value="ECO:0007669"/>
    <property type="project" value="TreeGrafter"/>
</dbReference>
<dbReference type="OrthoDB" id="48651at2759"/>
<name>C5DJR5_LACTC</name>
<reference evidence="5 6" key="1">
    <citation type="journal article" date="2009" name="Genome Res.">
        <title>Comparative genomics of protoploid Saccharomycetaceae.</title>
        <authorList>
            <consortium name="The Genolevures Consortium"/>
            <person name="Souciet J.-L."/>
            <person name="Dujon B."/>
            <person name="Gaillardin C."/>
            <person name="Johnston M."/>
            <person name="Baret P.V."/>
            <person name="Cliften P."/>
            <person name="Sherman D.J."/>
            <person name="Weissenbach J."/>
            <person name="Westhof E."/>
            <person name="Wincker P."/>
            <person name="Jubin C."/>
            <person name="Poulain J."/>
            <person name="Barbe V."/>
            <person name="Segurens B."/>
            <person name="Artiguenave F."/>
            <person name="Anthouard V."/>
            <person name="Vacherie B."/>
            <person name="Val M.-E."/>
            <person name="Fulton R.S."/>
            <person name="Minx P."/>
            <person name="Wilson R."/>
            <person name="Durrens P."/>
            <person name="Jean G."/>
            <person name="Marck C."/>
            <person name="Martin T."/>
            <person name="Nikolski M."/>
            <person name="Rolland T."/>
            <person name="Seret M.-L."/>
            <person name="Casaregola S."/>
            <person name="Despons L."/>
            <person name="Fairhead C."/>
            <person name="Fischer G."/>
            <person name="Lafontaine I."/>
            <person name="Leh V."/>
            <person name="Lemaire M."/>
            <person name="de Montigny J."/>
            <person name="Neuveglise C."/>
            <person name="Thierry A."/>
            <person name="Blanc-Lenfle I."/>
            <person name="Bleykasten C."/>
            <person name="Diffels J."/>
            <person name="Fritsch E."/>
            <person name="Frangeul L."/>
            <person name="Goeffon A."/>
            <person name="Jauniaux N."/>
            <person name="Kachouri-Lafond R."/>
            <person name="Payen C."/>
            <person name="Potier S."/>
            <person name="Pribylova L."/>
            <person name="Ozanne C."/>
            <person name="Richard G.-F."/>
            <person name="Sacerdot C."/>
            <person name="Straub M.-L."/>
            <person name="Talla E."/>
        </authorList>
    </citation>
    <scope>NUCLEOTIDE SEQUENCE [LARGE SCALE GENOMIC DNA]</scope>
    <source>
        <strain evidence="6">ATCC 56472 / CBS 6340 / NRRL Y-8284</strain>
    </source>
</reference>
<organism evidence="5 6">
    <name type="scientific">Lachancea thermotolerans (strain ATCC 56472 / CBS 6340 / NRRL Y-8284)</name>
    <name type="common">Yeast</name>
    <name type="synonym">Kluyveromyces thermotolerans</name>
    <dbReference type="NCBI Taxonomy" id="559295"/>
    <lineage>
        <taxon>Eukaryota</taxon>
        <taxon>Fungi</taxon>
        <taxon>Dikarya</taxon>
        <taxon>Ascomycota</taxon>
        <taxon>Saccharomycotina</taxon>
        <taxon>Saccharomycetes</taxon>
        <taxon>Saccharomycetales</taxon>
        <taxon>Saccharomycetaceae</taxon>
        <taxon>Lachancea</taxon>
    </lineage>
</organism>
<evidence type="ECO:0000313" key="6">
    <source>
        <dbReference type="Proteomes" id="UP000002036"/>
    </source>
</evidence>
<dbReference type="PANTHER" id="PTHR23236:SF11">
    <property type="entry name" value="EUKARYOTIC TRANSLATION INITIATION FACTOR 4H"/>
    <property type="match status" value="1"/>
</dbReference>
<evidence type="ECO:0000256" key="1">
    <source>
        <dbReference type="ARBA" id="ARBA00022884"/>
    </source>
</evidence>
<accession>C5DJR5</accession>
<dbReference type="OMA" id="WDSARGS"/>
<keyword evidence="1 2" id="KW-0694">RNA-binding</keyword>
<feature type="compositionally biased region" description="Polar residues" evidence="3">
    <location>
        <begin position="313"/>
        <end position="329"/>
    </location>
</feature>
<dbReference type="SUPFAM" id="SSF54928">
    <property type="entry name" value="RNA-binding domain, RBD"/>
    <property type="match status" value="1"/>
</dbReference>
<feature type="domain" description="RRM" evidence="4">
    <location>
        <begin position="84"/>
        <end position="166"/>
    </location>
</feature>
<protein>
    <submittedName>
        <fullName evidence="5">KLTH0F18524p</fullName>
    </submittedName>
</protein>
<dbReference type="RefSeq" id="XP_002554991.1">
    <property type="nucleotide sequence ID" value="XM_002554945.1"/>
</dbReference>
<dbReference type="GeneID" id="8293226"/>
<dbReference type="Gene3D" id="3.30.70.330">
    <property type="match status" value="1"/>
</dbReference>
<feature type="compositionally biased region" description="Basic and acidic residues" evidence="3">
    <location>
        <begin position="263"/>
        <end position="272"/>
    </location>
</feature>
<dbReference type="EMBL" id="CU928170">
    <property type="protein sequence ID" value="CAR24554.1"/>
    <property type="molecule type" value="Genomic_DNA"/>
</dbReference>
<evidence type="ECO:0000259" key="4">
    <source>
        <dbReference type="PROSITE" id="PS50102"/>
    </source>
</evidence>